<evidence type="ECO:0000313" key="2">
    <source>
        <dbReference type="Proteomes" id="UP000006545"/>
    </source>
</evidence>
<reference evidence="2" key="1">
    <citation type="submission" date="2011-04" db="EMBL/GenBank/DDBJ databases">
        <title>The complete genome of Porphyromonas asaccharolytica DSM 20707.</title>
        <authorList>
            <person name="Lucas S."/>
            <person name="Han J."/>
            <person name="Lapidus A."/>
            <person name="Bruce D."/>
            <person name="Goodwin L."/>
            <person name="Pitluck S."/>
            <person name="Peters L."/>
            <person name="Kyrpides N."/>
            <person name="Mavromatis K."/>
            <person name="Ivanova N."/>
            <person name="Ovchinnikova G."/>
            <person name="Pagani I."/>
            <person name="Lu M."/>
            <person name="Detter J.C."/>
            <person name="Tapia R."/>
            <person name="Han C."/>
            <person name="Land M."/>
            <person name="Hauser L."/>
            <person name="Markowitz V."/>
            <person name="Cheng J.-F."/>
            <person name="Hugenholtz P."/>
            <person name="Woyke T."/>
            <person name="Wu D."/>
            <person name="Gronow S."/>
            <person name="Wellnitz S."/>
            <person name="Brambilla E."/>
            <person name="Klenk H.-P."/>
            <person name="Eisen J.A."/>
        </authorList>
    </citation>
    <scope>NUCLEOTIDE SEQUENCE [LARGE SCALE GENOMIC DNA]</scope>
    <source>
        <strain evidence="2">ATCC 25260 / DSM 20707 / VPI 4198</strain>
    </source>
</reference>
<accession>F4KJH8</accession>
<dbReference type="RefSeq" id="WP_013760910.1">
    <property type="nucleotide sequence ID" value="NC_015501.1"/>
</dbReference>
<keyword evidence="2" id="KW-1185">Reference proteome</keyword>
<dbReference type="EMBL" id="CP002689">
    <property type="protein sequence ID" value="AEE13600.1"/>
    <property type="molecule type" value="Genomic_DNA"/>
</dbReference>
<evidence type="ECO:0000313" key="1">
    <source>
        <dbReference type="EMBL" id="AEE13600.1"/>
    </source>
</evidence>
<sequence>MHLKSRYLLIVLLAFICRSLVAQERAALEQLYQPILERPLGVAPAVSDSVWEQLLQKALDAPETTVTLQTKAQDSLEMRIDKARLRCTISISGLLTYELLLAPWRTQGEQPLLQITTLEQPYRVSQLTAFLPKQEKQWVLDATIPYTDWLIHTKEKEPVLSPSESLLSQLAKMPLVLTFATEQGRRAVRICATPSLEGWTTKEETKRIESLISTSPLSYQLTRRGILKRIK</sequence>
<organism evidence="1 2">
    <name type="scientific">Porphyromonas asaccharolytica (strain ATCC 25260 / DSM 20707 / BCRC 10618 / CCUG 7834 / JCM 6326 / LMG 13178 / VPI 4198 / B440)</name>
    <name type="common">Bacteroides asaccharolyticus</name>
    <dbReference type="NCBI Taxonomy" id="879243"/>
    <lineage>
        <taxon>Bacteria</taxon>
        <taxon>Pseudomonadati</taxon>
        <taxon>Bacteroidota</taxon>
        <taxon>Bacteroidia</taxon>
        <taxon>Bacteroidales</taxon>
        <taxon>Porphyromonadaceae</taxon>
        <taxon>Porphyromonas</taxon>
    </lineage>
</organism>
<dbReference type="STRING" id="879243.Poras_1669"/>
<dbReference type="HOGENOM" id="CLU_1198906_0_0_10"/>
<dbReference type="Proteomes" id="UP000006545">
    <property type="component" value="Chromosome"/>
</dbReference>
<dbReference type="AlphaFoldDB" id="F4KJH8"/>
<name>F4KJH8_PORAD</name>
<dbReference type="OrthoDB" id="1013395at2"/>
<dbReference type="KEGG" id="pah:Poras_1669"/>
<proteinExistence type="predicted"/>
<evidence type="ECO:0008006" key="3">
    <source>
        <dbReference type="Google" id="ProtNLM"/>
    </source>
</evidence>
<protein>
    <recommendedName>
        <fullName evidence="3">DUF3256 family protein</fullName>
    </recommendedName>
</protein>
<gene>
    <name evidence="1" type="ordered locus">Poras_1669</name>
</gene>